<accession>A0A1S6YCP7</accession>
<comment type="similarity">
    <text evidence="2">Belongs to the major facilitator superfamily. Proton-dependent oligopeptide transporter (POT/PTR) (TC 2.A.17) family.</text>
</comment>
<dbReference type="GO" id="GO:0071916">
    <property type="term" value="F:dipeptide transmembrane transporter activity"/>
    <property type="evidence" value="ECO:0007669"/>
    <property type="project" value="InterPro"/>
</dbReference>
<keyword evidence="5 7" id="KW-1133">Transmembrane helix</keyword>
<feature type="transmembrane region" description="Helical" evidence="7">
    <location>
        <begin position="105"/>
        <end position="125"/>
    </location>
</feature>
<dbReference type="CDD" id="cd17417">
    <property type="entry name" value="MFS_NPF5"/>
    <property type="match status" value="1"/>
</dbReference>
<dbReference type="EMBL" id="KX986726">
    <property type="protein sequence ID" value="AQX43143.1"/>
    <property type="molecule type" value="mRNA"/>
</dbReference>
<dbReference type="InterPro" id="IPR044739">
    <property type="entry name" value="NRT1/PTR"/>
</dbReference>
<evidence type="ECO:0000313" key="8">
    <source>
        <dbReference type="EMBL" id="AQX43143.1"/>
    </source>
</evidence>
<dbReference type="InterPro" id="IPR036259">
    <property type="entry name" value="MFS_trans_sf"/>
</dbReference>
<keyword evidence="6 7" id="KW-0472">Membrane</keyword>
<feature type="transmembrane region" description="Helical" evidence="7">
    <location>
        <begin position="354"/>
        <end position="372"/>
    </location>
</feature>
<evidence type="ECO:0000256" key="3">
    <source>
        <dbReference type="ARBA" id="ARBA00022553"/>
    </source>
</evidence>
<keyword evidence="4 7" id="KW-0812">Transmembrane</keyword>
<feature type="transmembrane region" description="Helical" evidence="7">
    <location>
        <begin position="131"/>
        <end position="151"/>
    </location>
</feature>
<feature type="transmembrane region" description="Helical" evidence="7">
    <location>
        <begin position="469"/>
        <end position="492"/>
    </location>
</feature>
<evidence type="ECO:0000256" key="1">
    <source>
        <dbReference type="ARBA" id="ARBA00004141"/>
    </source>
</evidence>
<dbReference type="GO" id="GO:0016020">
    <property type="term" value="C:membrane"/>
    <property type="evidence" value="ECO:0007669"/>
    <property type="project" value="UniProtKB-SubCell"/>
</dbReference>
<name>A0A1S6YCP7_PINPS</name>
<reference evidence="8" key="1">
    <citation type="submission" date="2016-10" db="EMBL/GenBank/DDBJ databases">
        <title>Molecular fundamentals of nitrogen uptake and transport in trees.</title>
        <authorList>
            <person name="Castro-Rodriguez V."/>
            <person name="Canas R.A."/>
            <person name="de la Torre F."/>
            <person name="Pascual B."/>
            <person name="Avila C."/>
            <person name="Canovas F.M."/>
        </authorList>
    </citation>
    <scope>NUCLEOTIDE SEQUENCE</scope>
</reference>
<dbReference type="GO" id="GO:0042937">
    <property type="term" value="F:tripeptide transmembrane transporter activity"/>
    <property type="evidence" value="ECO:0007669"/>
    <property type="project" value="InterPro"/>
</dbReference>
<gene>
    <name evidence="8" type="primary">NPF5.2</name>
</gene>
<comment type="subcellular location">
    <subcellularLocation>
        <location evidence="1">Membrane</location>
        <topology evidence="1">Multi-pass membrane protein</topology>
    </subcellularLocation>
</comment>
<dbReference type="InterPro" id="IPR000109">
    <property type="entry name" value="POT_fam"/>
</dbReference>
<organism evidence="8">
    <name type="scientific">Pinus pinaster</name>
    <name type="common">Maritime pine</name>
    <dbReference type="NCBI Taxonomy" id="71647"/>
    <lineage>
        <taxon>Eukaryota</taxon>
        <taxon>Viridiplantae</taxon>
        <taxon>Streptophyta</taxon>
        <taxon>Embryophyta</taxon>
        <taxon>Tracheophyta</taxon>
        <taxon>Spermatophyta</taxon>
        <taxon>Pinopsida</taxon>
        <taxon>Pinidae</taxon>
        <taxon>Conifers I</taxon>
        <taxon>Pinales</taxon>
        <taxon>Pinaceae</taxon>
        <taxon>Pinus</taxon>
        <taxon>Pinus subgen. Pinus</taxon>
    </lineage>
</organism>
<dbReference type="Gene3D" id="1.20.1250.20">
    <property type="entry name" value="MFS general substrate transporter like domains"/>
    <property type="match status" value="1"/>
</dbReference>
<evidence type="ECO:0000256" key="5">
    <source>
        <dbReference type="ARBA" id="ARBA00022989"/>
    </source>
</evidence>
<feature type="transmembrane region" description="Helical" evidence="7">
    <location>
        <begin position="429"/>
        <end position="449"/>
    </location>
</feature>
<feature type="transmembrane region" description="Helical" evidence="7">
    <location>
        <begin position="558"/>
        <end position="577"/>
    </location>
</feature>
<evidence type="ECO:0000256" key="2">
    <source>
        <dbReference type="ARBA" id="ARBA00005982"/>
    </source>
</evidence>
<feature type="transmembrane region" description="Helical" evidence="7">
    <location>
        <begin position="228"/>
        <end position="248"/>
    </location>
</feature>
<sequence length="605" mass="67649">MKWAFKYTLLPVMIVGRDQQQLSEQTAMEEDLSSSFTGIVGDGSVDLRGRSVRRAHTGRWKASLFIIGVETAERLAYAGILSNMVTYLTDVLNESTATAAKNVNAWSGVASMLPFVGAFVADTYFGRYRTIAASSVIYLLGLILVTLSASVRSLHRSGIFFFSIYLVALGQGGHKPCLQAFGADQFEDGDPVEKKYKSSFFNYWYWGICFGTLLGVTVLLYIQDNVGWGLGFGIPAVTMAMALFTFLCGTRFYRHKLPVGSPLTRIVHVFVATFHKWNVSPPPQEEMKVAAAAEREGLKFGSRRQYLPTDQFKFLDKATVEDELDYECKTTHNWRLCTVQDVEEVKAILGLSPIWVSCLTFGIVFSQSATFFTKQGATMDRKIGKHFEIPPASLQSFIDLSIILLLPVYDRIFVPIARNLTGNERGITLLQRIGTGLFISFLSMIVAALTEIRRIKAAKDSGLIDMPKATIPLSISLLLPQYILFGIADVFTMVGMQEYFYDQMPDSMKSLGIAVYLSVLGIGSFLSSILISVIEKLSCRNKGGCWFANNLNKAHLDYYYWFLASLSAINLCMYMLLANRYKYKYAQNNIFDQDESCKERTLLAS</sequence>
<dbReference type="PROSITE" id="PS01022">
    <property type="entry name" value="PTR2_1"/>
    <property type="match status" value="1"/>
</dbReference>
<dbReference type="InterPro" id="IPR018456">
    <property type="entry name" value="PTR2_symporter_CS"/>
</dbReference>
<feature type="transmembrane region" description="Helical" evidence="7">
    <location>
        <begin position="513"/>
        <end position="534"/>
    </location>
</feature>
<proteinExistence type="evidence at transcript level"/>
<keyword evidence="3" id="KW-0597">Phosphoprotein</keyword>
<evidence type="ECO:0000256" key="4">
    <source>
        <dbReference type="ARBA" id="ARBA00022692"/>
    </source>
</evidence>
<dbReference type="SUPFAM" id="SSF103473">
    <property type="entry name" value="MFS general substrate transporter"/>
    <property type="match status" value="1"/>
</dbReference>
<protein>
    <submittedName>
        <fullName evidence="8">NPF family transporter</fullName>
    </submittedName>
</protein>
<evidence type="ECO:0000256" key="7">
    <source>
        <dbReference type="SAM" id="Phobius"/>
    </source>
</evidence>
<evidence type="ECO:0000256" key="6">
    <source>
        <dbReference type="ARBA" id="ARBA00023136"/>
    </source>
</evidence>
<dbReference type="Pfam" id="PF00854">
    <property type="entry name" value="PTR2"/>
    <property type="match status" value="1"/>
</dbReference>
<dbReference type="PANTHER" id="PTHR11654">
    <property type="entry name" value="OLIGOPEPTIDE TRANSPORTER-RELATED"/>
    <property type="match status" value="1"/>
</dbReference>
<feature type="transmembrane region" description="Helical" evidence="7">
    <location>
        <begin position="203"/>
        <end position="222"/>
    </location>
</feature>
<dbReference type="AlphaFoldDB" id="A0A1S6YCP7"/>